<organism evidence="1 2">
    <name type="scientific">Geomesophilobacter sediminis</name>
    <dbReference type="NCBI Taxonomy" id="2798584"/>
    <lineage>
        <taxon>Bacteria</taxon>
        <taxon>Pseudomonadati</taxon>
        <taxon>Thermodesulfobacteriota</taxon>
        <taxon>Desulfuromonadia</taxon>
        <taxon>Geobacterales</taxon>
        <taxon>Geobacteraceae</taxon>
        <taxon>Geomesophilobacter</taxon>
    </lineage>
</organism>
<dbReference type="Pfam" id="PF04964">
    <property type="entry name" value="Flp_Fap"/>
    <property type="match status" value="1"/>
</dbReference>
<keyword evidence="2" id="KW-1185">Reference proteome</keyword>
<dbReference type="AlphaFoldDB" id="A0A8J7LYY3"/>
<dbReference type="InterPro" id="IPR007047">
    <property type="entry name" value="Flp_Fap"/>
</dbReference>
<dbReference type="RefSeq" id="WP_199384612.1">
    <property type="nucleotide sequence ID" value="NZ_JAEMHM010000010.1"/>
</dbReference>
<evidence type="ECO:0000313" key="2">
    <source>
        <dbReference type="Proteomes" id="UP000636888"/>
    </source>
</evidence>
<accession>A0A8J7LYY3</accession>
<protein>
    <submittedName>
        <fullName evidence="1">Flp family type IVb pilin</fullName>
    </submittedName>
</protein>
<proteinExistence type="predicted"/>
<dbReference type="EMBL" id="JAEMHM010000010">
    <property type="protein sequence ID" value="MBJ6725722.1"/>
    <property type="molecule type" value="Genomic_DNA"/>
</dbReference>
<sequence>MKLVIGTYLRMQEAREKMKSMLKEEKGATMVEYALMVALIAVIAMAGAKLLGQDINSQFNTVAGKVASP</sequence>
<evidence type="ECO:0000313" key="1">
    <source>
        <dbReference type="EMBL" id="MBJ6725722.1"/>
    </source>
</evidence>
<comment type="caution">
    <text evidence="1">The sequence shown here is derived from an EMBL/GenBank/DDBJ whole genome shotgun (WGS) entry which is preliminary data.</text>
</comment>
<gene>
    <name evidence="1" type="ORF">JFN93_13460</name>
</gene>
<dbReference type="Proteomes" id="UP000636888">
    <property type="component" value="Unassembled WGS sequence"/>
</dbReference>
<name>A0A8J7LYY3_9BACT</name>
<reference evidence="1" key="1">
    <citation type="submission" date="2020-12" db="EMBL/GenBank/DDBJ databases">
        <title>Geomonas sp. Red875, isolated from river sediment.</title>
        <authorList>
            <person name="Xu Z."/>
            <person name="Zhang Z."/>
            <person name="Masuda Y."/>
            <person name="Itoh H."/>
            <person name="Senoo K."/>
        </authorList>
    </citation>
    <scope>NUCLEOTIDE SEQUENCE</scope>
    <source>
        <strain evidence="1">Red875</strain>
    </source>
</reference>